<keyword evidence="1" id="KW-1133">Transmembrane helix</keyword>
<feature type="transmembrane region" description="Helical" evidence="1">
    <location>
        <begin position="58"/>
        <end position="76"/>
    </location>
</feature>
<reference evidence="2 3" key="1">
    <citation type="submission" date="2020-12" db="EMBL/GenBank/DDBJ databases">
        <title>WGS of Thermoactinomyces spp.</title>
        <authorList>
            <person name="Cheng K."/>
        </authorList>
    </citation>
    <scope>NUCLEOTIDE SEQUENCE [LARGE SCALE GENOMIC DNA]</scope>
    <source>
        <strain evidence="3">CICC 10671\DSM 43846</strain>
    </source>
</reference>
<feature type="transmembrane region" description="Helical" evidence="1">
    <location>
        <begin position="32"/>
        <end position="51"/>
    </location>
</feature>
<evidence type="ECO:0000313" key="3">
    <source>
        <dbReference type="Proteomes" id="UP000633619"/>
    </source>
</evidence>
<dbReference type="Proteomes" id="UP000633619">
    <property type="component" value="Unassembled WGS sequence"/>
</dbReference>
<evidence type="ECO:0000313" key="2">
    <source>
        <dbReference type="EMBL" id="MBH8595192.1"/>
    </source>
</evidence>
<dbReference type="InterPro" id="IPR019649">
    <property type="entry name" value="DUF2512"/>
</dbReference>
<sequence>MNHTYHLIIKFIYVTFLLYLTMGLIYDIDYKSILFVSIVLALAGYLGDFFLLPKMGNVFTTLSDALLSFLIVWFIGTYFFDMDIGTKNFKINQVPLFQISLTVGIVYAVIEWFYHRWFFKFLGKKEVF</sequence>
<accession>A0A8I1ACA0</accession>
<name>A0A8I1ACA0_THEIN</name>
<evidence type="ECO:0000256" key="1">
    <source>
        <dbReference type="SAM" id="Phobius"/>
    </source>
</evidence>
<organism evidence="2 3">
    <name type="scientific">Thermoactinomyces intermedius</name>
    <dbReference type="NCBI Taxonomy" id="2024"/>
    <lineage>
        <taxon>Bacteria</taxon>
        <taxon>Bacillati</taxon>
        <taxon>Bacillota</taxon>
        <taxon>Bacilli</taxon>
        <taxon>Bacillales</taxon>
        <taxon>Thermoactinomycetaceae</taxon>
        <taxon>Thermoactinomyces</taxon>
    </lineage>
</organism>
<comment type="caution">
    <text evidence="2">The sequence shown here is derived from an EMBL/GenBank/DDBJ whole genome shotgun (WGS) entry which is preliminary data.</text>
</comment>
<feature type="transmembrane region" description="Helical" evidence="1">
    <location>
        <begin position="96"/>
        <end position="114"/>
    </location>
</feature>
<dbReference type="EMBL" id="JAECVW010000003">
    <property type="protein sequence ID" value="MBH8595192.1"/>
    <property type="molecule type" value="Genomic_DNA"/>
</dbReference>
<proteinExistence type="predicted"/>
<keyword evidence="1" id="KW-0472">Membrane</keyword>
<dbReference type="AlphaFoldDB" id="A0A8I1ACA0"/>
<feature type="transmembrane region" description="Helical" evidence="1">
    <location>
        <begin position="7"/>
        <end position="26"/>
    </location>
</feature>
<gene>
    <name evidence="2" type="ORF">I8U20_07595</name>
</gene>
<keyword evidence="1" id="KW-0812">Transmembrane</keyword>
<keyword evidence="3" id="KW-1185">Reference proteome</keyword>
<dbReference type="RefSeq" id="WP_181731487.1">
    <property type="nucleotide sequence ID" value="NZ_JACEIR010000002.1"/>
</dbReference>
<protein>
    <submittedName>
        <fullName evidence="2">DUF2512 family protein</fullName>
    </submittedName>
</protein>
<dbReference type="Pfam" id="PF10710">
    <property type="entry name" value="DUF2512"/>
    <property type="match status" value="1"/>
</dbReference>